<evidence type="ECO:0000256" key="5">
    <source>
        <dbReference type="ARBA" id="ARBA00023136"/>
    </source>
</evidence>
<dbReference type="SUPFAM" id="SSF57424">
    <property type="entry name" value="LDL receptor-like module"/>
    <property type="match status" value="4"/>
</dbReference>
<evidence type="ECO:0000256" key="9">
    <source>
        <dbReference type="PROSITE-ProRule" id="PRU00124"/>
    </source>
</evidence>
<feature type="disulfide bond" evidence="9">
    <location>
        <begin position="440"/>
        <end position="458"/>
    </location>
</feature>
<evidence type="ECO:0008006" key="14">
    <source>
        <dbReference type="Google" id="ProtNLM"/>
    </source>
</evidence>
<dbReference type="InterPro" id="IPR023415">
    <property type="entry name" value="LDLR_class-A_CS"/>
</dbReference>
<dbReference type="PROSITE" id="PS01209">
    <property type="entry name" value="LDLRA_1"/>
    <property type="match status" value="2"/>
</dbReference>
<comment type="caution">
    <text evidence="12">The sequence shown here is derived from an EMBL/GenBank/DDBJ whole genome shotgun (WGS) entry which is preliminary data.</text>
</comment>
<dbReference type="PRINTS" id="PR00261">
    <property type="entry name" value="LDLRECEPTOR"/>
</dbReference>
<evidence type="ECO:0000256" key="7">
    <source>
        <dbReference type="ARBA" id="ARBA00023170"/>
    </source>
</evidence>
<organism evidence="12 13">
    <name type="scientific">Pieris brassicae</name>
    <name type="common">White butterfly</name>
    <name type="synonym">Large white butterfly</name>
    <dbReference type="NCBI Taxonomy" id="7116"/>
    <lineage>
        <taxon>Eukaryota</taxon>
        <taxon>Metazoa</taxon>
        <taxon>Ecdysozoa</taxon>
        <taxon>Arthropoda</taxon>
        <taxon>Hexapoda</taxon>
        <taxon>Insecta</taxon>
        <taxon>Pterygota</taxon>
        <taxon>Neoptera</taxon>
        <taxon>Endopterygota</taxon>
        <taxon>Lepidoptera</taxon>
        <taxon>Glossata</taxon>
        <taxon>Ditrysia</taxon>
        <taxon>Papilionoidea</taxon>
        <taxon>Pieridae</taxon>
        <taxon>Pierinae</taxon>
        <taxon>Pieris</taxon>
    </lineage>
</organism>
<dbReference type="Gene3D" id="4.10.400.10">
    <property type="entry name" value="Low-density Lipoprotein Receptor"/>
    <property type="match status" value="4"/>
</dbReference>
<feature type="disulfide bond" evidence="9">
    <location>
        <begin position="491"/>
        <end position="506"/>
    </location>
</feature>
<keyword evidence="13" id="KW-1185">Reference proteome</keyword>
<keyword evidence="3" id="KW-0677">Repeat</keyword>
<dbReference type="SMART" id="SM00192">
    <property type="entry name" value="LDLa"/>
    <property type="match status" value="4"/>
</dbReference>
<evidence type="ECO:0000256" key="10">
    <source>
        <dbReference type="SAM" id="MobiDB-lite"/>
    </source>
</evidence>
<gene>
    <name evidence="12" type="ORF">PIBRA_LOCUS7695</name>
</gene>
<keyword evidence="2 11" id="KW-0812">Transmembrane</keyword>
<evidence type="ECO:0000256" key="4">
    <source>
        <dbReference type="ARBA" id="ARBA00022989"/>
    </source>
</evidence>
<evidence type="ECO:0000256" key="2">
    <source>
        <dbReference type="ARBA" id="ARBA00022692"/>
    </source>
</evidence>
<feature type="disulfide bond" evidence="9">
    <location>
        <begin position="433"/>
        <end position="445"/>
    </location>
</feature>
<evidence type="ECO:0000313" key="12">
    <source>
        <dbReference type="EMBL" id="CAH4031128.1"/>
    </source>
</evidence>
<dbReference type="AlphaFoldDB" id="A0A9P0TLU6"/>
<feature type="disulfide bond" evidence="9">
    <location>
        <begin position="479"/>
        <end position="497"/>
    </location>
</feature>
<feature type="transmembrane region" description="Helical" evidence="11">
    <location>
        <begin position="178"/>
        <end position="198"/>
    </location>
</feature>
<protein>
    <recommendedName>
        <fullName evidence="14">SEA domain-containing protein</fullName>
    </recommendedName>
</protein>
<evidence type="ECO:0000256" key="6">
    <source>
        <dbReference type="ARBA" id="ARBA00023157"/>
    </source>
</evidence>
<dbReference type="PROSITE" id="PS50068">
    <property type="entry name" value="LDLRA_2"/>
    <property type="match status" value="4"/>
</dbReference>
<dbReference type="CDD" id="cd00112">
    <property type="entry name" value="LDLa"/>
    <property type="match status" value="4"/>
</dbReference>
<keyword evidence="7" id="KW-0675">Receptor</keyword>
<sequence>MTLSNSNSNQNTVQTDRGTDDYSTDWKTLYNSQLWTNSELRRQIIKTPFIENRAISNCYTCTGKIRNYEITSPCVDPNFLPRNHSTPKCNQNVIKNIELSLHEHFAIIEEEHDDARNIPSISRQVDSSFRQKYTCSTYNSANSNLDRRRLRKSLKGLRSILNFASTESLTEKRTQLKACSISVMIVAVVVICLVLVNFSTPSFIRAQNKTSITVVPSVNVDVNETSSSIIDIHSNSTTYIDVIESTTDKLLSTTELIVNEAIVKIRKNIKTYPKIKPIRELPKEIINRDLSQKFCGCQSNEVCMLEEESGTSICKIATDIQDPTGCGGLCALETEACQLVDKKRGIRVCRLLTLETCSPQDWRCRNGLCVSAGARCDGTIQCYDRSDEKQCECDLTKQFRCGHSLSCFPNKKLCDGVIDCWDGLDEVNCTMECSDDQFPCNNGQCIVSSRFCDGFADCADGSDEPHGCDAACGAHELKCVNQRCVSLELRCNNRDDCGDNTDEIQCS</sequence>
<accession>A0A9P0TLU6</accession>
<evidence type="ECO:0000256" key="8">
    <source>
        <dbReference type="ARBA" id="ARBA00023180"/>
    </source>
</evidence>
<keyword evidence="4 11" id="KW-1133">Transmembrane helix</keyword>
<dbReference type="EMBL" id="CALOZG010000013">
    <property type="protein sequence ID" value="CAH4031128.1"/>
    <property type="molecule type" value="Genomic_DNA"/>
</dbReference>
<evidence type="ECO:0000256" key="3">
    <source>
        <dbReference type="ARBA" id="ARBA00022737"/>
    </source>
</evidence>
<evidence type="ECO:0000256" key="11">
    <source>
        <dbReference type="SAM" id="Phobius"/>
    </source>
</evidence>
<comment type="caution">
    <text evidence="9">Lacks conserved residue(s) required for the propagation of feature annotation.</text>
</comment>
<keyword evidence="8" id="KW-0325">Glycoprotein</keyword>
<feature type="disulfide bond" evidence="9">
    <location>
        <begin position="414"/>
        <end position="429"/>
    </location>
</feature>
<dbReference type="GO" id="GO:0043235">
    <property type="term" value="C:receptor complex"/>
    <property type="evidence" value="ECO:0007669"/>
    <property type="project" value="TreeGrafter"/>
</dbReference>
<keyword evidence="5 11" id="KW-0472">Membrane</keyword>
<feature type="disulfide bond" evidence="9">
    <location>
        <begin position="376"/>
        <end position="391"/>
    </location>
</feature>
<dbReference type="InterPro" id="IPR036055">
    <property type="entry name" value="LDL_receptor-like_sf"/>
</dbReference>
<dbReference type="InterPro" id="IPR051221">
    <property type="entry name" value="LDLR-related"/>
</dbReference>
<reference evidence="12" key="1">
    <citation type="submission" date="2022-05" db="EMBL/GenBank/DDBJ databases">
        <authorList>
            <person name="Okamura Y."/>
        </authorList>
    </citation>
    <scope>NUCLEOTIDE SEQUENCE</scope>
</reference>
<dbReference type="GO" id="GO:0005886">
    <property type="term" value="C:plasma membrane"/>
    <property type="evidence" value="ECO:0007669"/>
    <property type="project" value="TreeGrafter"/>
</dbReference>
<feature type="region of interest" description="Disordered" evidence="10">
    <location>
        <begin position="1"/>
        <end position="20"/>
    </location>
</feature>
<feature type="disulfide bond" evidence="9">
    <location>
        <begin position="364"/>
        <end position="382"/>
    </location>
</feature>
<dbReference type="InterPro" id="IPR002172">
    <property type="entry name" value="LDrepeatLR_classA_rpt"/>
</dbReference>
<evidence type="ECO:0000256" key="1">
    <source>
        <dbReference type="ARBA" id="ARBA00004167"/>
    </source>
</evidence>
<proteinExistence type="predicted"/>
<keyword evidence="6 9" id="KW-1015">Disulfide bond</keyword>
<evidence type="ECO:0000313" key="13">
    <source>
        <dbReference type="Proteomes" id="UP001152562"/>
    </source>
</evidence>
<comment type="subcellular location">
    <subcellularLocation>
        <location evidence="1">Membrane</location>
        <topology evidence="1">Single-pass membrane protein</topology>
    </subcellularLocation>
</comment>
<feature type="disulfide bond" evidence="9">
    <location>
        <begin position="357"/>
        <end position="369"/>
    </location>
</feature>
<dbReference type="Proteomes" id="UP001152562">
    <property type="component" value="Unassembled WGS sequence"/>
</dbReference>
<name>A0A9P0TLU6_PIEBR</name>
<feature type="disulfide bond" evidence="9">
    <location>
        <begin position="472"/>
        <end position="484"/>
    </location>
</feature>
<dbReference type="PANTHER" id="PTHR22722">
    <property type="entry name" value="LOW-DENSITY LIPOPROTEIN RECEPTOR-RELATED PROTEIN 2-RELATED"/>
    <property type="match status" value="1"/>
</dbReference>
<dbReference type="Pfam" id="PF00057">
    <property type="entry name" value="Ldl_recept_a"/>
    <property type="match status" value="4"/>
</dbReference>